<evidence type="ECO:0000256" key="10">
    <source>
        <dbReference type="ARBA" id="ARBA00023136"/>
    </source>
</evidence>
<keyword evidence="11" id="KW-0325">Glycoprotein</keyword>
<feature type="domain" description="Ion transport" evidence="15">
    <location>
        <begin position="225"/>
        <end position="450"/>
    </location>
</feature>
<dbReference type="OrthoDB" id="418996at2759"/>
<evidence type="ECO:0000256" key="12">
    <source>
        <dbReference type="ARBA" id="ARBA00023303"/>
    </source>
</evidence>
<dbReference type="PANTHER" id="PTHR45628:SF7">
    <property type="entry name" value="VOLTAGE-DEPENDENT CALCIUM CHANNEL TYPE A SUBUNIT ALPHA-1"/>
    <property type="match status" value="1"/>
</dbReference>
<evidence type="ECO:0000313" key="17">
    <source>
        <dbReference type="EMBL" id="CAL1157304.1"/>
    </source>
</evidence>
<dbReference type="InterPro" id="IPR005821">
    <property type="entry name" value="Ion_trans_dom"/>
</dbReference>
<evidence type="ECO:0000256" key="14">
    <source>
        <dbReference type="SAM" id="Phobius"/>
    </source>
</evidence>
<dbReference type="PANTHER" id="PTHR45628">
    <property type="entry name" value="VOLTAGE-DEPENDENT CALCIUM CHANNEL TYPE A SUBUNIT ALPHA-1"/>
    <property type="match status" value="1"/>
</dbReference>
<evidence type="ECO:0000256" key="8">
    <source>
        <dbReference type="ARBA" id="ARBA00022989"/>
    </source>
</evidence>
<evidence type="ECO:0000256" key="13">
    <source>
        <dbReference type="SAM" id="MobiDB-lite"/>
    </source>
</evidence>
<dbReference type="Gene3D" id="1.20.120.350">
    <property type="entry name" value="Voltage-gated potassium channels. Chain C"/>
    <property type="match status" value="1"/>
</dbReference>
<evidence type="ECO:0000259" key="15">
    <source>
        <dbReference type="Pfam" id="PF00520"/>
    </source>
</evidence>
<protein>
    <submittedName>
        <fullName evidence="18">Cation channel sperm-associated protein 1 (CatSper1)</fullName>
    </submittedName>
</protein>
<dbReference type="InterPro" id="IPR027359">
    <property type="entry name" value="Volt_channel_dom_sf"/>
</dbReference>
<dbReference type="GO" id="GO:0008331">
    <property type="term" value="F:high voltage-gated calcium channel activity"/>
    <property type="evidence" value="ECO:0007669"/>
    <property type="project" value="TreeGrafter"/>
</dbReference>
<evidence type="ECO:0000256" key="7">
    <source>
        <dbReference type="ARBA" id="ARBA00022882"/>
    </source>
</evidence>
<proteinExistence type="predicted"/>
<organism evidence="16">
    <name type="scientific">Cladocopium goreaui</name>
    <dbReference type="NCBI Taxonomy" id="2562237"/>
    <lineage>
        <taxon>Eukaryota</taxon>
        <taxon>Sar</taxon>
        <taxon>Alveolata</taxon>
        <taxon>Dinophyceae</taxon>
        <taxon>Suessiales</taxon>
        <taxon>Symbiodiniaceae</taxon>
        <taxon>Cladocopium</taxon>
    </lineage>
</organism>
<evidence type="ECO:0000313" key="19">
    <source>
        <dbReference type="Proteomes" id="UP001152797"/>
    </source>
</evidence>
<keyword evidence="9" id="KW-0406">Ion transport</keyword>
<dbReference type="EMBL" id="CAMXCT020003335">
    <property type="protein sequence ID" value="CAL1157304.1"/>
    <property type="molecule type" value="Genomic_DNA"/>
</dbReference>
<keyword evidence="8 14" id="KW-1133">Transmembrane helix</keyword>
<feature type="transmembrane region" description="Helical" evidence="14">
    <location>
        <begin position="354"/>
        <end position="373"/>
    </location>
</feature>
<dbReference type="Gene3D" id="1.10.287.70">
    <property type="match status" value="1"/>
</dbReference>
<dbReference type="InterPro" id="IPR018247">
    <property type="entry name" value="EF_Hand_1_Ca_BS"/>
</dbReference>
<evidence type="ECO:0000256" key="1">
    <source>
        <dbReference type="ARBA" id="ARBA00004141"/>
    </source>
</evidence>
<keyword evidence="10 14" id="KW-0472">Membrane</keyword>
<accession>A0A9P1D620</accession>
<feature type="transmembrane region" description="Helical" evidence="14">
    <location>
        <begin position="424"/>
        <end position="446"/>
    </location>
</feature>
<dbReference type="Proteomes" id="UP001152797">
    <property type="component" value="Unassembled WGS sequence"/>
</dbReference>
<reference evidence="17" key="2">
    <citation type="submission" date="2024-04" db="EMBL/GenBank/DDBJ databases">
        <authorList>
            <person name="Chen Y."/>
            <person name="Shah S."/>
            <person name="Dougan E. K."/>
            <person name="Thang M."/>
            <person name="Chan C."/>
        </authorList>
    </citation>
    <scope>NUCLEOTIDE SEQUENCE [LARGE SCALE GENOMIC DNA]</scope>
</reference>
<keyword evidence="19" id="KW-1185">Reference proteome</keyword>
<dbReference type="EMBL" id="CAMXCT010003335">
    <property type="protein sequence ID" value="CAI4003929.1"/>
    <property type="molecule type" value="Genomic_DNA"/>
</dbReference>
<dbReference type="AlphaFoldDB" id="A0A9P1D620"/>
<dbReference type="SUPFAM" id="SSF81324">
    <property type="entry name" value="Voltage-gated potassium channels"/>
    <property type="match status" value="1"/>
</dbReference>
<feature type="region of interest" description="Disordered" evidence="13">
    <location>
        <begin position="163"/>
        <end position="205"/>
    </location>
</feature>
<sequence>MPNGFFRLWSMTMRFSWSQTRASWAEAEQLNPPVADVKAAHCPLIQGKVLNESTGQFPTADRDGLPEMSRGLGCHCDLLDTWSDGSGVSPDTIRFPEGETVSELPRLTKKTDDSGERLGSCDAHLSALSGEIRYLQDALDRALLENKHLRAILKRQNLIVEPDDDAEAPESTEPSMKGESAKRLPMLLRSPTPGGLTEDAPEVPQGNRRDWRGCVAQVLEFGPPIVIVLNSITIAFDDVIADKSTKNLIESLFAGLYFIEFLLKIKLLGWRGYFWEDNWQWNWFDFICLLCALLEFIALVVSLLGMEAAAFLDDVTVVRVFRLGQLMRTVRVLKFKMFSELRQITMGIMNGCEVLFWAVVLLFAVIYVFGVLMRNIVGGAMDEFKNIPNSMFTLFRCFTDGCSAYDGAPLAERLREMYGTPFTVGYVCVTMLVAIGIFNMIMAIFLENATTSAAHRKQKELGEKADATELAIRKAIVQMVDPSVMERAGDRGTLGSRVTQFLDARAQKSFRKQSMGQSAVLFWRAQYELLQNSGVTVDRRTFMQWLQEPNFLQVLENADVDVSNKFDLFDVLDADMGGKLELDEVVTGLMKLRGPVSKSDLVAMRLQVRLLTQKVIAD</sequence>
<evidence type="ECO:0000313" key="16">
    <source>
        <dbReference type="EMBL" id="CAI4003929.1"/>
    </source>
</evidence>
<dbReference type="PROSITE" id="PS00018">
    <property type="entry name" value="EF_HAND_1"/>
    <property type="match status" value="1"/>
</dbReference>
<feature type="transmembrane region" description="Helical" evidence="14">
    <location>
        <begin position="281"/>
        <end position="304"/>
    </location>
</feature>
<keyword evidence="7" id="KW-0851">Voltage-gated channel</keyword>
<evidence type="ECO:0000256" key="2">
    <source>
        <dbReference type="ARBA" id="ARBA00022448"/>
    </source>
</evidence>
<keyword evidence="4" id="KW-0107">Calcium channel</keyword>
<keyword evidence="12" id="KW-0407">Ion channel</keyword>
<comment type="caution">
    <text evidence="16">The sequence shown here is derived from an EMBL/GenBank/DDBJ whole genome shotgun (WGS) entry which is preliminary data.</text>
</comment>
<dbReference type="Pfam" id="PF00520">
    <property type="entry name" value="Ion_trans"/>
    <property type="match status" value="1"/>
</dbReference>
<evidence type="ECO:0000256" key="9">
    <source>
        <dbReference type="ARBA" id="ARBA00023065"/>
    </source>
</evidence>
<reference evidence="16" key="1">
    <citation type="submission" date="2022-10" db="EMBL/GenBank/DDBJ databases">
        <authorList>
            <person name="Chen Y."/>
            <person name="Dougan E. K."/>
            <person name="Chan C."/>
            <person name="Rhodes N."/>
            <person name="Thang M."/>
        </authorList>
    </citation>
    <scope>NUCLEOTIDE SEQUENCE</scope>
</reference>
<evidence type="ECO:0000256" key="6">
    <source>
        <dbReference type="ARBA" id="ARBA00022837"/>
    </source>
</evidence>
<evidence type="ECO:0000256" key="3">
    <source>
        <dbReference type="ARBA" id="ARBA00022568"/>
    </source>
</evidence>
<dbReference type="InterPro" id="IPR050599">
    <property type="entry name" value="VDCC_alpha-1_subunit"/>
</dbReference>
<keyword evidence="5 14" id="KW-0812">Transmembrane</keyword>
<keyword evidence="6" id="KW-0106">Calcium</keyword>
<evidence type="ECO:0000256" key="11">
    <source>
        <dbReference type="ARBA" id="ARBA00023180"/>
    </source>
</evidence>
<evidence type="ECO:0000313" key="18">
    <source>
        <dbReference type="EMBL" id="CAL4791241.1"/>
    </source>
</evidence>
<evidence type="ECO:0000256" key="4">
    <source>
        <dbReference type="ARBA" id="ARBA00022673"/>
    </source>
</evidence>
<feature type="transmembrane region" description="Helical" evidence="14">
    <location>
        <begin position="248"/>
        <end position="269"/>
    </location>
</feature>
<gene>
    <name evidence="16" type="ORF">C1SCF055_LOCUS29753</name>
</gene>
<dbReference type="GO" id="GO:0005891">
    <property type="term" value="C:voltage-gated calcium channel complex"/>
    <property type="evidence" value="ECO:0007669"/>
    <property type="project" value="TreeGrafter"/>
</dbReference>
<keyword evidence="3" id="KW-0109">Calcium transport</keyword>
<dbReference type="EMBL" id="CAMXCT030003335">
    <property type="protein sequence ID" value="CAL4791241.1"/>
    <property type="molecule type" value="Genomic_DNA"/>
</dbReference>
<name>A0A9P1D620_9DINO</name>
<keyword evidence="2" id="KW-0813">Transport</keyword>
<dbReference type="GO" id="GO:0098703">
    <property type="term" value="P:calcium ion import across plasma membrane"/>
    <property type="evidence" value="ECO:0007669"/>
    <property type="project" value="TreeGrafter"/>
</dbReference>
<evidence type="ECO:0000256" key="5">
    <source>
        <dbReference type="ARBA" id="ARBA00022692"/>
    </source>
</evidence>
<comment type="subcellular location">
    <subcellularLocation>
        <location evidence="1">Membrane</location>
        <topology evidence="1">Multi-pass membrane protein</topology>
    </subcellularLocation>
</comment>